<organism evidence="3 4">
    <name type="scientific">Coccidioides posadasii RMSCC 3488</name>
    <dbReference type="NCBI Taxonomy" id="454284"/>
    <lineage>
        <taxon>Eukaryota</taxon>
        <taxon>Fungi</taxon>
        <taxon>Dikarya</taxon>
        <taxon>Ascomycota</taxon>
        <taxon>Pezizomycotina</taxon>
        <taxon>Eurotiomycetes</taxon>
        <taxon>Eurotiomycetidae</taxon>
        <taxon>Onygenales</taxon>
        <taxon>Onygenaceae</taxon>
        <taxon>Coccidioides</taxon>
    </lineage>
</organism>
<accession>A0A0J6IAF8</accession>
<reference evidence="4" key="3">
    <citation type="journal article" date="2010" name="Genome Res.">
        <title>Population genomic sequencing of Coccidioides fungi reveals recent hybridization and transposon control.</title>
        <authorList>
            <person name="Neafsey D.E."/>
            <person name="Barker B.M."/>
            <person name="Sharpton T.J."/>
            <person name="Stajich J.E."/>
            <person name="Park D.J."/>
            <person name="Whiston E."/>
            <person name="Hung C.-Y."/>
            <person name="McMahan C."/>
            <person name="White J."/>
            <person name="Sykes S."/>
            <person name="Heiman D."/>
            <person name="Young S."/>
            <person name="Zeng Q."/>
            <person name="Abouelleil A."/>
            <person name="Aftuck L."/>
            <person name="Bessette D."/>
            <person name="Brown A."/>
            <person name="FitzGerald M."/>
            <person name="Lui A."/>
            <person name="Macdonald J.P."/>
            <person name="Priest M."/>
            <person name="Orbach M.J."/>
            <person name="Galgiani J.N."/>
            <person name="Kirkland T.N."/>
            <person name="Cole G.T."/>
            <person name="Birren B.W."/>
            <person name="Henn M.R."/>
            <person name="Taylor J.W."/>
            <person name="Rounsley S.D."/>
        </authorList>
    </citation>
    <scope>NUCLEOTIDE SEQUENCE [LARGE SCALE GENOMIC DNA]</scope>
    <source>
        <strain evidence="4">RMSCC 3488</strain>
    </source>
</reference>
<dbReference type="VEuPathDB" id="FungiDB:CPAG_04923"/>
<gene>
    <name evidence="3" type="ORF">CPAG_04923</name>
</gene>
<dbReference type="Proteomes" id="UP000054567">
    <property type="component" value="Unassembled WGS sequence"/>
</dbReference>
<evidence type="ECO:0000256" key="2">
    <source>
        <dbReference type="SAM" id="MobiDB-lite"/>
    </source>
</evidence>
<protein>
    <submittedName>
        <fullName evidence="3">Uncharacterized protein</fullName>
    </submittedName>
</protein>
<feature type="compositionally biased region" description="Polar residues" evidence="2">
    <location>
        <begin position="79"/>
        <end position="91"/>
    </location>
</feature>
<evidence type="ECO:0000256" key="1">
    <source>
        <dbReference type="SAM" id="Coils"/>
    </source>
</evidence>
<dbReference type="AlphaFoldDB" id="A0A0J6IAF8"/>
<feature type="compositionally biased region" description="Polar residues" evidence="2">
    <location>
        <begin position="1"/>
        <end position="18"/>
    </location>
</feature>
<dbReference type="EMBL" id="DS268111">
    <property type="protein sequence ID" value="KMM68597.1"/>
    <property type="molecule type" value="Genomic_DNA"/>
</dbReference>
<reference evidence="3 4" key="1">
    <citation type="submission" date="2007-06" db="EMBL/GenBank/DDBJ databases">
        <title>The Genome Sequence of Coccidioides posadasii RMSCC_3488.</title>
        <authorList>
            <consortium name="Coccidioides Genome Resources Consortium"/>
            <consortium name="The Broad Institute Genome Sequencing Platform"/>
            <person name="Henn M.R."/>
            <person name="Sykes S."/>
            <person name="Young S."/>
            <person name="Jaffe D."/>
            <person name="Berlin A."/>
            <person name="Alvarez P."/>
            <person name="Butler J."/>
            <person name="Gnerre S."/>
            <person name="Grabherr M."/>
            <person name="Mauceli E."/>
            <person name="Brockman W."/>
            <person name="Kodira C."/>
            <person name="Alvarado L."/>
            <person name="Zeng Q."/>
            <person name="Crawford M."/>
            <person name="Antoine C."/>
            <person name="Devon K."/>
            <person name="Galgiani J."/>
            <person name="Orsborn K."/>
            <person name="Lewis M.L."/>
            <person name="Nusbaum C."/>
            <person name="Galagan J."/>
            <person name="Birren B."/>
        </authorList>
    </citation>
    <scope>NUCLEOTIDE SEQUENCE [LARGE SCALE GENOMIC DNA]</scope>
    <source>
        <strain evidence="3 4">RMSCC 3488</strain>
    </source>
</reference>
<sequence length="355" mass="39773">MAKYSHPSSFDFFQQSPALDSKPIFSPDDEMSVLDDKILDSNTQDITSLNGQRRSSFDHTTDDFSRRDSVWSDMAQHHSGAQSRQPSQMSTPLFEPIANPFVHTTTYPPQQWTLATDSGSCTPTPMYEQFPHDFDAAAQNPFAGGAVGAVQPVAYPTMPYRPGSTFAPHNAIPMSPQSSQGWASASADPAEMQTKAARKNSTTATGYRNSSNLHIRRDGIRKKNARFDIPAERTLSNIDLLISRSTDEEEIKELKQQKRLLRNRQAAGDILLSMIHGNLLTEPFWLTLPLLGLTPVNVRRCTTEQLEEDKRRSTTLINELQEAIREMKLRETELVREKNELLEGGVDSISYSGDR</sequence>
<feature type="region of interest" description="Disordered" evidence="2">
    <location>
        <begin position="73"/>
        <end position="92"/>
    </location>
</feature>
<name>A0A0J6IAF8_COCPO</name>
<proteinExistence type="predicted"/>
<keyword evidence="1" id="KW-0175">Coiled coil</keyword>
<reference evidence="4" key="2">
    <citation type="journal article" date="2009" name="Genome Res.">
        <title>Comparative genomic analyses of the human fungal pathogens Coccidioides and their relatives.</title>
        <authorList>
            <person name="Sharpton T.J."/>
            <person name="Stajich J.E."/>
            <person name="Rounsley S.D."/>
            <person name="Gardner M.J."/>
            <person name="Wortman J.R."/>
            <person name="Jordar V.S."/>
            <person name="Maiti R."/>
            <person name="Kodira C.D."/>
            <person name="Neafsey D.E."/>
            <person name="Zeng Q."/>
            <person name="Hung C.-Y."/>
            <person name="McMahan C."/>
            <person name="Muszewska A."/>
            <person name="Grynberg M."/>
            <person name="Mandel M.A."/>
            <person name="Kellner E.M."/>
            <person name="Barker B.M."/>
            <person name="Galgiani J.N."/>
            <person name="Orbach M.J."/>
            <person name="Kirkland T.N."/>
            <person name="Cole G.T."/>
            <person name="Henn M.R."/>
            <person name="Birren B.W."/>
            <person name="Taylor J.W."/>
        </authorList>
    </citation>
    <scope>NUCLEOTIDE SEQUENCE [LARGE SCALE GENOMIC DNA]</scope>
    <source>
        <strain evidence="4">RMSCC 3488</strain>
    </source>
</reference>
<evidence type="ECO:0000313" key="4">
    <source>
        <dbReference type="Proteomes" id="UP000054567"/>
    </source>
</evidence>
<evidence type="ECO:0000313" key="3">
    <source>
        <dbReference type="EMBL" id="KMM68597.1"/>
    </source>
</evidence>
<feature type="coiled-coil region" evidence="1">
    <location>
        <begin position="303"/>
        <end position="340"/>
    </location>
</feature>
<feature type="region of interest" description="Disordered" evidence="2">
    <location>
        <begin position="1"/>
        <end position="29"/>
    </location>
</feature>
<dbReference type="OrthoDB" id="644067at2759"/>